<dbReference type="Gene3D" id="3.40.50.300">
    <property type="entry name" value="P-loop containing nucleotide triphosphate hydrolases"/>
    <property type="match status" value="1"/>
</dbReference>
<evidence type="ECO:0000313" key="1">
    <source>
        <dbReference type="EMBL" id="MRN55834.1"/>
    </source>
</evidence>
<organism evidence="1 2">
    <name type="scientific">Paenibacillus monticola</name>
    <dbReference type="NCBI Taxonomy" id="2666075"/>
    <lineage>
        <taxon>Bacteria</taxon>
        <taxon>Bacillati</taxon>
        <taxon>Bacillota</taxon>
        <taxon>Bacilli</taxon>
        <taxon>Bacillales</taxon>
        <taxon>Paenibacillaceae</taxon>
        <taxon>Paenibacillus</taxon>
    </lineage>
</organism>
<name>A0A7X2H981_9BACL</name>
<dbReference type="SUPFAM" id="SSF52540">
    <property type="entry name" value="P-loop containing nucleoside triphosphate hydrolases"/>
    <property type="match status" value="1"/>
</dbReference>
<dbReference type="EMBL" id="WJXB01000010">
    <property type="protein sequence ID" value="MRN55834.1"/>
    <property type="molecule type" value="Genomic_DNA"/>
</dbReference>
<dbReference type="Proteomes" id="UP000463051">
    <property type="component" value="Unassembled WGS sequence"/>
</dbReference>
<accession>A0A7X2H981</accession>
<comment type="caution">
    <text evidence="1">The sequence shown here is derived from an EMBL/GenBank/DDBJ whole genome shotgun (WGS) entry which is preliminary data.</text>
</comment>
<dbReference type="AlphaFoldDB" id="A0A7X2H981"/>
<dbReference type="NCBIfam" id="TIGR04066">
    <property type="entry name" value="nat_prod_clost"/>
    <property type="match status" value="1"/>
</dbReference>
<dbReference type="InterPro" id="IPR023823">
    <property type="entry name" value="CHP04066_peptide_maturation"/>
</dbReference>
<keyword evidence="2" id="KW-1185">Reference proteome</keyword>
<evidence type="ECO:0000313" key="2">
    <source>
        <dbReference type="Proteomes" id="UP000463051"/>
    </source>
</evidence>
<protein>
    <submittedName>
        <fullName evidence="1">TIGR04066 family peptide maturation system protein</fullName>
    </submittedName>
</protein>
<dbReference type="InterPro" id="IPR027417">
    <property type="entry name" value="P-loop_NTPase"/>
</dbReference>
<sequence>MWIEKGNDPEGYELIKVEGTFLKKENVLIYPYDSQFTPMLRDKGFRERYDQVFISSLPGWGLCGKDASYTDGGDLIGITVSQEFEQMLGEVDTVIFAETDNSYSFKNNILPKVTAAIEAGKNVIFLMKITEQFHTIREQCIHKGVQFTSYRESNIEEAYQPAVSVQEIEDCRTPILALIGLAEYTNKFKLELELKAAFEDMGYRVSVVGSRPYCEFMGFHSFPTFMNELTNESDKILNYNKYIMHIEATEEPDLIIIAVPGGFMRYNNKITNDFGITAYEIFQAVVPDTAVLSLFHERYTSEYIEGILNSIKYKLGLDIDAINIANRQIDWIEMVSSQPGQVSTLTLNLDFMRKSTAECRLVTSIPVFNTMEKGDNEKIANLIIDKLSEAELALNF</sequence>
<reference evidence="1 2" key="1">
    <citation type="submission" date="2019-11" db="EMBL/GenBank/DDBJ databases">
        <title>Paenibacillus monticola sp. nov., a novel PGPR strain isolated from mountain sample in China.</title>
        <authorList>
            <person name="Zhao Q."/>
            <person name="Li H.-P."/>
            <person name="Zhang J.-L."/>
        </authorList>
    </citation>
    <scope>NUCLEOTIDE SEQUENCE [LARGE SCALE GENOMIC DNA]</scope>
    <source>
        <strain evidence="1 2">LC-T2</strain>
    </source>
</reference>
<dbReference type="RefSeq" id="WP_195724434.1">
    <property type="nucleotide sequence ID" value="NZ_WJXB01000010.1"/>
</dbReference>
<gene>
    <name evidence="1" type="ORF">GJB61_22900</name>
</gene>
<proteinExistence type="predicted"/>